<keyword evidence="3" id="KW-1185">Reference proteome</keyword>
<gene>
    <name evidence="2" type="ORF">NA56DRAFT_651940</name>
</gene>
<proteinExistence type="predicted"/>
<name>A0A2J6PGS6_9HELO</name>
<reference evidence="2 3" key="1">
    <citation type="submission" date="2016-05" db="EMBL/GenBank/DDBJ databases">
        <title>A degradative enzymes factory behind the ericoid mycorrhizal symbiosis.</title>
        <authorList>
            <consortium name="DOE Joint Genome Institute"/>
            <person name="Martino E."/>
            <person name="Morin E."/>
            <person name="Grelet G."/>
            <person name="Kuo A."/>
            <person name="Kohler A."/>
            <person name="Daghino S."/>
            <person name="Barry K."/>
            <person name="Choi C."/>
            <person name="Cichocki N."/>
            <person name="Clum A."/>
            <person name="Copeland A."/>
            <person name="Hainaut M."/>
            <person name="Haridas S."/>
            <person name="Labutti K."/>
            <person name="Lindquist E."/>
            <person name="Lipzen A."/>
            <person name="Khouja H.-R."/>
            <person name="Murat C."/>
            <person name="Ohm R."/>
            <person name="Olson A."/>
            <person name="Spatafora J."/>
            <person name="Veneault-Fourrey C."/>
            <person name="Henrissat B."/>
            <person name="Grigoriev I."/>
            <person name="Martin F."/>
            <person name="Perotto S."/>
        </authorList>
    </citation>
    <scope>NUCLEOTIDE SEQUENCE [LARGE SCALE GENOMIC DNA]</scope>
    <source>
        <strain evidence="2 3">UAMH 7357</strain>
    </source>
</reference>
<accession>A0A2J6PGS6</accession>
<dbReference type="OrthoDB" id="5399485at2759"/>
<dbReference type="EMBL" id="KZ613534">
    <property type="protein sequence ID" value="PMD13251.1"/>
    <property type="molecule type" value="Genomic_DNA"/>
</dbReference>
<evidence type="ECO:0000313" key="2">
    <source>
        <dbReference type="EMBL" id="PMD13251.1"/>
    </source>
</evidence>
<evidence type="ECO:0000256" key="1">
    <source>
        <dbReference type="SAM" id="Phobius"/>
    </source>
</evidence>
<keyword evidence="1" id="KW-0472">Membrane</keyword>
<dbReference type="Proteomes" id="UP000235672">
    <property type="component" value="Unassembled WGS sequence"/>
</dbReference>
<feature type="transmembrane region" description="Helical" evidence="1">
    <location>
        <begin position="80"/>
        <end position="104"/>
    </location>
</feature>
<organism evidence="2 3">
    <name type="scientific">Hyaloscypha hepaticicola</name>
    <dbReference type="NCBI Taxonomy" id="2082293"/>
    <lineage>
        <taxon>Eukaryota</taxon>
        <taxon>Fungi</taxon>
        <taxon>Dikarya</taxon>
        <taxon>Ascomycota</taxon>
        <taxon>Pezizomycotina</taxon>
        <taxon>Leotiomycetes</taxon>
        <taxon>Helotiales</taxon>
        <taxon>Hyaloscyphaceae</taxon>
        <taxon>Hyaloscypha</taxon>
    </lineage>
</organism>
<keyword evidence="1" id="KW-0812">Transmembrane</keyword>
<protein>
    <submittedName>
        <fullName evidence="2">Uncharacterized protein</fullName>
    </submittedName>
</protein>
<dbReference type="AlphaFoldDB" id="A0A2J6PGS6"/>
<feature type="transmembrane region" description="Helical" evidence="1">
    <location>
        <begin position="12"/>
        <end position="33"/>
    </location>
</feature>
<sequence length="495" mass="54518">MPSLNVTSEVDAGFLRIALRVYFIITLFLLGTIGRQCCKLSAKVDLLQGETVSINRMTGWLQARDVAVVVWQLRQLPGGVWLGLMMIITSILTLTSDLAVTGLVKPITLPGLCPFTLGLVLNWGSGVETFYAPPANGYPALIAANAQIYSGQWNSTIPAPYECLVGIYRKIPWDGDPDFCGNADDVLGQWECTDVGKDYNFTPEQTPDDIRSWLYTNGLQYYNNASYTDFVDGLGNTAHLAIWSSSALSDENLEPFNVMVSVDLTATKTEQKTMKTYQCEVTGQVDKINPILSQMRSVFTLNQWAPGLEGILYMGAGTAISDYAKPNLEQYLNTMTMVQGGSDTILTNYTVDNDHRFYGCVLEKSTLNPAIIALALFAAIILIVTFVYWVVLLGFIGKHALFKKIKGDGSRKNIKPVPDSTLSWILQAARESAMTSGNTFGSPDGSVLFGVPKKEQELRGWNFSITDSFNGVARMVRRRGDTAPLLRKSSYYQSP</sequence>
<feature type="transmembrane region" description="Helical" evidence="1">
    <location>
        <begin position="370"/>
        <end position="396"/>
    </location>
</feature>
<evidence type="ECO:0000313" key="3">
    <source>
        <dbReference type="Proteomes" id="UP000235672"/>
    </source>
</evidence>
<keyword evidence="1" id="KW-1133">Transmembrane helix</keyword>